<keyword evidence="1" id="KW-1133">Transmembrane helix</keyword>
<keyword evidence="1" id="KW-0812">Transmembrane</keyword>
<dbReference type="RefSeq" id="WP_044345571.1">
    <property type="nucleotide sequence ID" value="NZ_JYHE01000192.1"/>
</dbReference>
<dbReference type="EMBL" id="LJQT01000041">
    <property type="protein sequence ID" value="KPX95129.1"/>
    <property type="molecule type" value="Genomic_DNA"/>
</dbReference>
<protein>
    <recommendedName>
        <fullName evidence="4">TraM protein</fullName>
    </recommendedName>
</protein>
<evidence type="ECO:0000313" key="2">
    <source>
        <dbReference type="EMBL" id="KPX95129.1"/>
    </source>
</evidence>
<comment type="caution">
    <text evidence="2">The sequence shown here is derived from an EMBL/GenBank/DDBJ whole genome shotgun (WGS) entry which is preliminary data.</text>
</comment>
<evidence type="ECO:0000256" key="1">
    <source>
        <dbReference type="SAM" id="Phobius"/>
    </source>
</evidence>
<dbReference type="AlphaFoldDB" id="A0A0P9W5R3"/>
<dbReference type="CDD" id="cd16385">
    <property type="entry name" value="IcmL"/>
    <property type="match status" value="1"/>
</dbReference>
<feature type="transmembrane region" description="Helical" evidence="1">
    <location>
        <begin position="69"/>
        <end position="90"/>
    </location>
</feature>
<evidence type="ECO:0000313" key="3">
    <source>
        <dbReference type="Proteomes" id="UP000050455"/>
    </source>
</evidence>
<accession>A0A0P9W5R3</accession>
<dbReference type="Pfam" id="PF11393">
    <property type="entry name" value="T4BSS_DotI_IcmL"/>
    <property type="match status" value="1"/>
</dbReference>
<proteinExistence type="predicted"/>
<sequence length="249" mass="27912">MTDIQDAAAPNSAKLGSSEDLGRAAFEQELKVIAERLHQNQDVIDPIARDLNDRKQVAKHTTSIVKSNLVLSWGLVMSIGLNCVFGWFVMHPHYVYFAADGLRIIRLVPLDEPYITDAEAIQFARDALNRSMTINFTDYRQQLENVRGDWTKRGFAQYLDQLQSAGYLDLVKTKRMNMTVTTETGVLVKSEMVDGVYIRHIEVPIEIKLVGQTTDLQPKRFIAKVPVARIPTLDSVVGVGLDGIVTTPR</sequence>
<name>A0A0P9W5R3_9PSED</name>
<keyword evidence="3" id="KW-1185">Reference proteome</keyword>
<reference evidence="2 3" key="1">
    <citation type="submission" date="2015-09" db="EMBL/GenBank/DDBJ databases">
        <title>Genome announcement of multiple Pseudomonas syringae strains.</title>
        <authorList>
            <person name="Thakur S."/>
            <person name="Wang P.W."/>
            <person name="Gong Y."/>
            <person name="Weir B.S."/>
            <person name="Guttman D.S."/>
        </authorList>
    </citation>
    <scope>NUCLEOTIDE SEQUENCE [LARGE SCALE GENOMIC DNA]</scope>
    <source>
        <strain evidence="2 3">ICMP6289</strain>
    </source>
</reference>
<gene>
    <name evidence="2" type="ORF">ALO64_03490</name>
</gene>
<evidence type="ECO:0008006" key="4">
    <source>
        <dbReference type="Google" id="ProtNLM"/>
    </source>
</evidence>
<organism evidence="2 3">
    <name type="scientific">Pseudomonas meliae</name>
    <dbReference type="NCBI Taxonomy" id="86176"/>
    <lineage>
        <taxon>Bacteria</taxon>
        <taxon>Pseudomonadati</taxon>
        <taxon>Pseudomonadota</taxon>
        <taxon>Gammaproteobacteria</taxon>
        <taxon>Pseudomonadales</taxon>
        <taxon>Pseudomonadaceae</taxon>
        <taxon>Pseudomonas</taxon>
    </lineage>
</organism>
<dbReference type="PATRIC" id="fig|86176.4.peg.3911"/>
<keyword evidence="1" id="KW-0472">Membrane</keyword>
<dbReference type="InterPro" id="IPR021055">
    <property type="entry name" value="T4BSS_IcmL/DotI"/>
</dbReference>
<dbReference type="Proteomes" id="UP000050455">
    <property type="component" value="Unassembled WGS sequence"/>
</dbReference>